<proteinExistence type="predicted"/>
<evidence type="ECO:0000313" key="2">
    <source>
        <dbReference type="Proteomes" id="UP001062846"/>
    </source>
</evidence>
<name>A0ACC0NAF1_RHOML</name>
<sequence length="158" mass="17574">MASAFLLLFPSPTISLVFTTNSRSDDHPQPRQLRRPTPPLQPSLRRKIQRNVYAVEVVFKYAICSGRFGPLGEPLPTNSGVLHCIQRNVYAVEVVFKYAICSGRFGPLGEPLPTNSGVLHCGRLKIADFDLGVLYNPEARDEPCVEHWISTINGEQTP</sequence>
<comment type="caution">
    <text evidence="1">The sequence shown here is derived from an EMBL/GenBank/DDBJ whole genome shotgun (WGS) entry which is preliminary data.</text>
</comment>
<gene>
    <name evidence="1" type="ORF">RHMOL_Rhmol06G0067500</name>
</gene>
<organism evidence="1 2">
    <name type="scientific">Rhododendron molle</name>
    <name type="common">Chinese azalea</name>
    <name type="synonym">Azalea mollis</name>
    <dbReference type="NCBI Taxonomy" id="49168"/>
    <lineage>
        <taxon>Eukaryota</taxon>
        <taxon>Viridiplantae</taxon>
        <taxon>Streptophyta</taxon>
        <taxon>Embryophyta</taxon>
        <taxon>Tracheophyta</taxon>
        <taxon>Spermatophyta</taxon>
        <taxon>Magnoliopsida</taxon>
        <taxon>eudicotyledons</taxon>
        <taxon>Gunneridae</taxon>
        <taxon>Pentapetalae</taxon>
        <taxon>asterids</taxon>
        <taxon>Ericales</taxon>
        <taxon>Ericaceae</taxon>
        <taxon>Ericoideae</taxon>
        <taxon>Rhodoreae</taxon>
        <taxon>Rhododendron</taxon>
    </lineage>
</organism>
<keyword evidence="2" id="KW-1185">Reference proteome</keyword>
<dbReference type="Proteomes" id="UP001062846">
    <property type="component" value="Chromosome 6"/>
</dbReference>
<accession>A0ACC0NAF1</accession>
<protein>
    <submittedName>
        <fullName evidence="1">Uncharacterized protein</fullName>
    </submittedName>
</protein>
<evidence type="ECO:0000313" key="1">
    <source>
        <dbReference type="EMBL" id="KAI8549976.1"/>
    </source>
</evidence>
<reference evidence="1" key="1">
    <citation type="submission" date="2022-02" db="EMBL/GenBank/DDBJ databases">
        <title>Plant Genome Project.</title>
        <authorList>
            <person name="Zhang R.-G."/>
        </authorList>
    </citation>
    <scope>NUCLEOTIDE SEQUENCE</scope>
    <source>
        <strain evidence="1">AT1</strain>
    </source>
</reference>
<dbReference type="EMBL" id="CM046393">
    <property type="protein sequence ID" value="KAI8549976.1"/>
    <property type="molecule type" value="Genomic_DNA"/>
</dbReference>